<keyword evidence="10 11" id="KW-0998">Cell outer membrane</keyword>
<comment type="similarity">
    <text evidence="11 12">Belongs to the TonB-dependent receptor family.</text>
</comment>
<keyword evidence="7" id="KW-0406">Ion transport</keyword>
<dbReference type="SUPFAM" id="SSF56935">
    <property type="entry name" value="Porins"/>
    <property type="match status" value="1"/>
</dbReference>
<protein>
    <submittedName>
        <fullName evidence="15">TonB dependent receptor family protein</fullName>
    </submittedName>
</protein>
<keyword evidence="8 12" id="KW-0798">TonB box</keyword>
<dbReference type="Gene3D" id="2.40.170.20">
    <property type="entry name" value="TonB-dependent receptor, beta-barrel domain"/>
    <property type="match status" value="1"/>
</dbReference>
<organism evidence="15 16">
    <name type="scientific">Asticcacaulis biprosthecium C19</name>
    <dbReference type="NCBI Taxonomy" id="715226"/>
    <lineage>
        <taxon>Bacteria</taxon>
        <taxon>Pseudomonadati</taxon>
        <taxon>Pseudomonadota</taxon>
        <taxon>Alphaproteobacteria</taxon>
        <taxon>Caulobacterales</taxon>
        <taxon>Caulobacteraceae</taxon>
        <taxon>Asticcacaulis</taxon>
    </lineage>
</organism>
<dbReference type="InterPro" id="IPR000531">
    <property type="entry name" value="Beta-barrel_TonB"/>
</dbReference>
<dbReference type="Pfam" id="PF07715">
    <property type="entry name" value="Plug"/>
    <property type="match status" value="1"/>
</dbReference>
<evidence type="ECO:0000256" key="3">
    <source>
        <dbReference type="ARBA" id="ARBA00022452"/>
    </source>
</evidence>
<evidence type="ECO:0000256" key="6">
    <source>
        <dbReference type="ARBA" id="ARBA00023004"/>
    </source>
</evidence>
<keyword evidence="6" id="KW-0408">Iron</keyword>
<evidence type="ECO:0000256" key="10">
    <source>
        <dbReference type="ARBA" id="ARBA00023237"/>
    </source>
</evidence>
<dbReference type="STRING" id="715226.ABI_43980"/>
<dbReference type="AlphaFoldDB" id="F4QTA1"/>
<dbReference type="HOGENOM" id="CLU_008287_15_0_5"/>
<keyword evidence="5 11" id="KW-0812">Transmembrane</keyword>
<dbReference type="Proteomes" id="UP000006512">
    <property type="component" value="Unassembled WGS sequence"/>
</dbReference>
<dbReference type="Pfam" id="PF00593">
    <property type="entry name" value="TonB_dep_Rec_b-barrel"/>
    <property type="match status" value="1"/>
</dbReference>
<evidence type="ECO:0000256" key="7">
    <source>
        <dbReference type="ARBA" id="ARBA00023065"/>
    </source>
</evidence>
<dbReference type="PROSITE" id="PS52016">
    <property type="entry name" value="TONB_DEPENDENT_REC_3"/>
    <property type="match status" value="1"/>
</dbReference>
<dbReference type="InterPro" id="IPR012910">
    <property type="entry name" value="Plug_dom"/>
</dbReference>
<keyword evidence="3 11" id="KW-1134">Transmembrane beta strand</keyword>
<gene>
    <name evidence="15" type="ORF">ABI_43980</name>
</gene>
<keyword evidence="15" id="KW-0675">Receptor</keyword>
<dbReference type="InterPro" id="IPR039426">
    <property type="entry name" value="TonB-dep_rcpt-like"/>
</dbReference>
<accession>F4QTA1</accession>
<dbReference type="InterPro" id="IPR036942">
    <property type="entry name" value="Beta-barrel_TonB_sf"/>
</dbReference>
<evidence type="ECO:0000256" key="2">
    <source>
        <dbReference type="ARBA" id="ARBA00022448"/>
    </source>
</evidence>
<evidence type="ECO:0000313" key="15">
    <source>
        <dbReference type="EMBL" id="EGF89971.1"/>
    </source>
</evidence>
<dbReference type="PANTHER" id="PTHR32552">
    <property type="entry name" value="FERRICHROME IRON RECEPTOR-RELATED"/>
    <property type="match status" value="1"/>
</dbReference>
<keyword evidence="16" id="KW-1185">Reference proteome</keyword>
<keyword evidence="9 11" id="KW-0472">Membrane</keyword>
<evidence type="ECO:0000259" key="14">
    <source>
        <dbReference type="Pfam" id="PF07715"/>
    </source>
</evidence>
<evidence type="ECO:0000313" key="16">
    <source>
        <dbReference type="Proteomes" id="UP000006512"/>
    </source>
</evidence>
<evidence type="ECO:0000256" key="11">
    <source>
        <dbReference type="PROSITE-ProRule" id="PRU01360"/>
    </source>
</evidence>
<evidence type="ECO:0000256" key="1">
    <source>
        <dbReference type="ARBA" id="ARBA00004571"/>
    </source>
</evidence>
<name>F4QTA1_9CAUL</name>
<feature type="domain" description="TonB-dependent receptor plug" evidence="14">
    <location>
        <begin position="42"/>
        <end position="143"/>
    </location>
</feature>
<evidence type="ECO:0000256" key="12">
    <source>
        <dbReference type="RuleBase" id="RU003357"/>
    </source>
</evidence>
<reference evidence="16" key="1">
    <citation type="submission" date="2011-03" db="EMBL/GenBank/DDBJ databases">
        <title>Draft genome sequence of Brevundimonas diminuta.</title>
        <authorList>
            <person name="Brown P.J.B."/>
            <person name="Buechlein A."/>
            <person name="Hemmerich C."/>
            <person name="Brun Y.V."/>
        </authorList>
    </citation>
    <scope>NUCLEOTIDE SEQUENCE [LARGE SCALE GENOMIC DNA]</scope>
    <source>
        <strain evidence="16">C19</strain>
    </source>
</reference>
<keyword evidence="2 11" id="KW-0813">Transport</keyword>
<comment type="subcellular location">
    <subcellularLocation>
        <location evidence="1 11">Cell outer membrane</location>
        <topology evidence="1 11">Multi-pass membrane protein</topology>
    </subcellularLocation>
</comment>
<dbReference type="GO" id="GO:0009279">
    <property type="term" value="C:cell outer membrane"/>
    <property type="evidence" value="ECO:0007669"/>
    <property type="project" value="UniProtKB-SubCell"/>
</dbReference>
<evidence type="ECO:0000256" key="8">
    <source>
        <dbReference type="ARBA" id="ARBA00023077"/>
    </source>
</evidence>
<dbReference type="EMBL" id="GL883080">
    <property type="protein sequence ID" value="EGF89971.1"/>
    <property type="molecule type" value="Genomic_DNA"/>
</dbReference>
<proteinExistence type="inferred from homology"/>
<evidence type="ECO:0000256" key="5">
    <source>
        <dbReference type="ARBA" id="ARBA00022692"/>
    </source>
</evidence>
<dbReference type="eggNOG" id="COG4771">
    <property type="taxonomic scope" value="Bacteria"/>
</dbReference>
<evidence type="ECO:0000256" key="4">
    <source>
        <dbReference type="ARBA" id="ARBA00022496"/>
    </source>
</evidence>
<keyword evidence="4" id="KW-0410">Iron transport</keyword>
<feature type="domain" description="TonB-dependent receptor-like beta-barrel" evidence="13">
    <location>
        <begin position="264"/>
        <end position="720"/>
    </location>
</feature>
<evidence type="ECO:0000259" key="13">
    <source>
        <dbReference type="Pfam" id="PF00593"/>
    </source>
</evidence>
<dbReference type="PANTHER" id="PTHR32552:SF81">
    <property type="entry name" value="TONB-DEPENDENT OUTER MEMBRANE RECEPTOR"/>
    <property type="match status" value="1"/>
</dbReference>
<sequence>MFTSALAISTSAFAQDAPAPAPEPEIDATEIIVTAQRRPERLQTVPVSVTPVSGNSLRDKALSNLTQLQLAAPSLAAGGDGNFSVRGVGTLSFSQSLESSVALAVDEVNLTNAGLAVDFYDIAQVEVLNGPQGLLFGKNASAGLLNVTTNRPKIGVFGGTIEVEGDYRPTAADRSTGVITRGSLNIPLTGTSALRISGLYSDQDPIMDYQGSHAGTAQLGARRAALRGRYLWQASDKFSLNAIVDYSEDRGVGGFFDTTFRELGAGTTQTGALAGDGITAGPENIEIGGDAPYYRNVRRTGAQLKLSYVLENGLEISDIIAFKGLKRNQQLDTDYTGLNGANVNHNTTSYGQYSNELRVALPSGDRLSGQAGIYLFHSDLATDAQIAGNNYLPPFVYSGFPFCVGATAVPGAFPPTCSVSNEAFLGNDHKVDQVADALAVFGQFTYKATEKLQLIAGARFTNDKIAIDLVQNQHKYFVTLGIPYAGSQSYSVDNLSWKVGAQYNFNRQAMTYLTVGQGYKGPGFNDNAVSPTGSLVVRPEINDTVEAGVKSTWFNRKLTFNASVFSQKFSDYQVQSLDLTTSSFITQNAAVVKSQGAEVTLIGKPIEGLTLSANLSFLDAKFEDFPGAQCYPTQGCLTFNAKGLTLPGSPKFASTTEASYTFALRDGIDAFVGASLYHRDAVYYSIFQAPGTYYGAVDIVGLNAGIDTAKGWRLAIFCKNCTDVRMPVVIAVDNADAFAGVTSYTQNFGYNSFRTVGVQISRDF</sequence>
<evidence type="ECO:0000256" key="9">
    <source>
        <dbReference type="ARBA" id="ARBA00023136"/>
    </source>
</evidence>
<dbReference type="GO" id="GO:0006826">
    <property type="term" value="P:iron ion transport"/>
    <property type="evidence" value="ECO:0007669"/>
    <property type="project" value="UniProtKB-KW"/>
</dbReference>